<protein>
    <submittedName>
        <fullName evidence="2">Uncharacterized protein</fullName>
    </submittedName>
</protein>
<keyword evidence="3" id="KW-1185">Reference proteome</keyword>
<reference evidence="2 3" key="1">
    <citation type="journal article" date="2016" name="Front. Microbiol.">
        <title>Fuerstia marisgermanicae gen. nov., sp. nov., an Unusual Member of the Phylum Planctomycetes from the German Wadden Sea.</title>
        <authorList>
            <person name="Kohn T."/>
            <person name="Heuer A."/>
            <person name="Jogler M."/>
            <person name="Vollmers J."/>
            <person name="Boedeker C."/>
            <person name="Bunk B."/>
            <person name="Rast P."/>
            <person name="Borchert D."/>
            <person name="Glockner I."/>
            <person name="Freese H.M."/>
            <person name="Klenk H.P."/>
            <person name="Overmann J."/>
            <person name="Kaster A.K."/>
            <person name="Rohde M."/>
            <person name="Wiegand S."/>
            <person name="Jogler C."/>
        </authorList>
    </citation>
    <scope>NUCLEOTIDE SEQUENCE [LARGE SCALE GENOMIC DNA]</scope>
    <source>
        <strain evidence="2 3">NH11</strain>
    </source>
</reference>
<feature type="compositionally biased region" description="Acidic residues" evidence="1">
    <location>
        <begin position="8"/>
        <end position="21"/>
    </location>
</feature>
<dbReference type="AlphaFoldDB" id="A0A1P8WJV5"/>
<sequence length="360" mass="38490">MSASSPIDPEELLSAEFDSSDSDPASAVEMDADHSTSLLAKWRQVGDSLRALPMRKETNLHLSVLQQIRGESRQPLEAASAQTSQFSHSDRASQGARWAALVSSLAAVLLVCVSWIVAPDRSGLVQSGLIQPATVAQSSLMRLEEDVASLPGNWEVLVVTVAANRQGGIPESVRKTVGDRGLRLHSLADSAVVDESHPGVLMATGDVSSELRGVLEADPDDFQIEMNPDQIGDLSRSELLNKFAESMRVPTKSDEYFGEMYAILPDDDALVVKSLPSKASVEEIVMADAANSADPETLAHRNSPENAVGQATAQNVAHVAKSRLSKSSGKPVLVVFVKRKPAPPNHRSSNQPHSIRAGQV</sequence>
<evidence type="ECO:0000313" key="2">
    <source>
        <dbReference type="EMBL" id="APZ94334.1"/>
    </source>
</evidence>
<evidence type="ECO:0000256" key="1">
    <source>
        <dbReference type="SAM" id="MobiDB-lite"/>
    </source>
</evidence>
<feature type="region of interest" description="Disordered" evidence="1">
    <location>
        <begin position="339"/>
        <end position="360"/>
    </location>
</feature>
<organism evidence="2 3">
    <name type="scientific">Fuerstiella marisgermanici</name>
    <dbReference type="NCBI Taxonomy" id="1891926"/>
    <lineage>
        <taxon>Bacteria</taxon>
        <taxon>Pseudomonadati</taxon>
        <taxon>Planctomycetota</taxon>
        <taxon>Planctomycetia</taxon>
        <taxon>Planctomycetales</taxon>
        <taxon>Planctomycetaceae</taxon>
        <taxon>Fuerstiella</taxon>
    </lineage>
</organism>
<proteinExistence type="predicted"/>
<feature type="region of interest" description="Disordered" evidence="1">
    <location>
        <begin position="1"/>
        <end position="30"/>
    </location>
</feature>
<dbReference type="STRING" id="1891926.Fuma_03962"/>
<name>A0A1P8WJV5_9PLAN</name>
<gene>
    <name evidence="2" type="ORF">Fuma_03962</name>
</gene>
<dbReference type="EMBL" id="CP017641">
    <property type="protein sequence ID" value="APZ94334.1"/>
    <property type="molecule type" value="Genomic_DNA"/>
</dbReference>
<accession>A0A1P8WJV5</accession>
<dbReference type="RefSeq" id="WP_077025655.1">
    <property type="nucleotide sequence ID" value="NZ_CP017641.1"/>
</dbReference>
<dbReference type="Proteomes" id="UP000187735">
    <property type="component" value="Chromosome"/>
</dbReference>
<dbReference type="KEGG" id="fmr:Fuma_03962"/>
<evidence type="ECO:0000313" key="3">
    <source>
        <dbReference type="Proteomes" id="UP000187735"/>
    </source>
</evidence>